<comment type="pathway">
    <text evidence="1">Cofactor biosynthesis; molybdopterin biosynthesis.</text>
</comment>
<evidence type="ECO:0000256" key="5">
    <source>
        <dbReference type="ARBA" id="ARBA00025448"/>
    </source>
</evidence>
<evidence type="ECO:0000256" key="8">
    <source>
        <dbReference type="ARBA" id="ARBA00030407"/>
    </source>
</evidence>
<dbReference type="GO" id="GO:0006777">
    <property type="term" value="P:Mo-molybdopterin cofactor biosynthetic process"/>
    <property type="evidence" value="ECO:0007669"/>
    <property type="project" value="InterPro"/>
</dbReference>
<dbReference type="Proteomes" id="UP000231070">
    <property type="component" value="Unassembled WGS sequence"/>
</dbReference>
<evidence type="ECO:0000256" key="9">
    <source>
        <dbReference type="ARBA" id="ARBA00030781"/>
    </source>
</evidence>
<reference evidence="12 13" key="1">
    <citation type="submission" date="2017-08" db="EMBL/GenBank/DDBJ databases">
        <title>Pleomorphomonas carboxidotrophicus sp. nov., a new mesophilic hydrogenogenic carboxidotroph.</title>
        <authorList>
            <person name="Esquivel-Elizondo S."/>
            <person name="Krajmalnik-Brown R."/>
            <person name="Maldonado J."/>
        </authorList>
    </citation>
    <scope>NUCLEOTIDE SEQUENCE [LARGE SCALE GENOMIC DNA]</scope>
    <source>
        <strain evidence="12 13">SVCO-16</strain>
    </source>
</reference>
<dbReference type="SUPFAM" id="SSF54690">
    <property type="entry name" value="Molybdopterin synthase subunit MoaE"/>
    <property type="match status" value="1"/>
</dbReference>
<comment type="subunit">
    <text evidence="6">Heterotetramer of 2 MoaD subunits and 2 MoaE subunits. Also stable as homodimer. The enzyme changes between these two forms during catalysis.</text>
</comment>
<dbReference type="EMBL" id="NQVN01000016">
    <property type="protein sequence ID" value="PIO97608.1"/>
    <property type="molecule type" value="Genomic_DNA"/>
</dbReference>
<evidence type="ECO:0000256" key="1">
    <source>
        <dbReference type="ARBA" id="ARBA00005046"/>
    </source>
</evidence>
<dbReference type="AlphaFoldDB" id="A0A2G9WSB9"/>
<dbReference type="Pfam" id="PF02391">
    <property type="entry name" value="MoaE"/>
    <property type="match status" value="1"/>
</dbReference>
<dbReference type="InterPro" id="IPR036563">
    <property type="entry name" value="MoaE_sf"/>
</dbReference>
<dbReference type="InterPro" id="IPR003448">
    <property type="entry name" value="Mopterin_biosynth_MoaE"/>
</dbReference>
<protein>
    <recommendedName>
        <fullName evidence="4">Molybdopterin synthase catalytic subunit</fullName>
        <ecNumber evidence="3">2.8.1.12</ecNumber>
    </recommendedName>
    <alternativeName>
        <fullName evidence="9">MPT synthase subunit 2</fullName>
    </alternativeName>
    <alternativeName>
        <fullName evidence="7">Molybdenum cofactor biosynthesis protein E</fullName>
    </alternativeName>
    <alternativeName>
        <fullName evidence="8">Molybdopterin-converting factor large subunit</fullName>
    </alternativeName>
    <alternativeName>
        <fullName evidence="10">Molybdopterin-converting factor subunit 2</fullName>
    </alternativeName>
</protein>
<proteinExistence type="inferred from homology"/>
<comment type="catalytic activity">
    <reaction evidence="11">
        <text>2 [molybdopterin-synthase sulfur-carrier protein]-C-terminal-Gly-aminoethanethioate + cyclic pyranopterin phosphate + H2O = molybdopterin + 2 [molybdopterin-synthase sulfur-carrier protein]-C-terminal Gly-Gly + 2 H(+)</text>
        <dbReference type="Rhea" id="RHEA:26333"/>
        <dbReference type="Rhea" id="RHEA-COMP:12202"/>
        <dbReference type="Rhea" id="RHEA-COMP:19907"/>
        <dbReference type="ChEBI" id="CHEBI:15377"/>
        <dbReference type="ChEBI" id="CHEBI:15378"/>
        <dbReference type="ChEBI" id="CHEBI:58698"/>
        <dbReference type="ChEBI" id="CHEBI:59648"/>
        <dbReference type="ChEBI" id="CHEBI:90778"/>
        <dbReference type="ChEBI" id="CHEBI:232372"/>
        <dbReference type="EC" id="2.8.1.12"/>
    </reaction>
</comment>
<evidence type="ECO:0000256" key="3">
    <source>
        <dbReference type="ARBA" id="ARBA00011950"/>
    </source>
</evidence>
<evidence type="ECO:0000313" key="12">
    <source>
        <dbReference type="EMBL" id="PIO97608.1"/>
    </source>
</evidence>
<dbReference type="UniPathway" id="UPA00344"/>
<dbReference type="Gene3D" id="3.90.1170.40">
    <property type="entry name" value="Molybdopterin biosynthesis MoaE subunit"/>
    <property type="match status" value="1"/>
</dbReference>
<organism evidence="12 13">
    <name type="scientific">Pleomorphomonas carboxyditropha</name>
    <dbReference type="NCBI Taxonomy" id="2023338"/>
    <lineage>
        <taxon>Bacteria</taxon>
        <taxon>Pseudomonadati</taxon>
        <taxon>Pseudomonadota</taxon>
        <taxon>Alphaproteobacteria</taxon>
        <taxon>Hyphomicrobiales</taxon>
        <taxon>Pleomorphomonadaceae</taxon>
        <taxon>Pleomorphomonas</taxon>
    </lineage>
</organism>
<keyword evidence="13" id="KW-1185">Reference proteome</keyword>
<dbReference type="GO" id="GO:0030366">
    <property type="term" value="F:molybdopterin synthase activity"/>
    <property type="evidence" value="ECO:0007669"/>
    <property type="project" value="UniProtKB-EC"/>
</dbReference>
<evidence type="ECO:0000256" key="6">
    <source>
        <dbReference type="ARBA" id="ARBA00026066"/>
    </source>
</evidence>
<evidence type="ECO:0000256" key="2">
    <source>
        <dbReference type="ARBA" id="ARBA00005426"/>
    </source>
</evidence>
<sequence>MAKHVEQCGQTRLLCVAVDHCPNVSESAVGAVTSFVVYGRDEDGRLAALELEYYSGMAEAEIGRVVKEAVARWPLMAVTVVHRGGRIKGSSQKRENKAR</sequence>
<comment type="caution">
    <text evidence="12">The sequence shown here is derived from an EMBL/GenBank/DDBJ whole genome shotgun (WGS) entry which is preliminary data.</text>
</comment>
<accession>A0A2G9WSB9</accession>
<dbReference type="OrthoDB" id="9803224at2"/>
<evidence type="ECO:0000256" key="4">
    <source>
        <dbReference type="ARBA" id="ARBA00013858"/>
    </source>
</evidence>
<evidence type="ECO:0000256" key="10">
    <source>
        <dbReference type="ARBA" id="ARBA00032474"/>
    </source>
</evidence>
<dbReference type="EC" id="2.8.1.12" evidence="3"/>
<evidence type="ECO:0000256" key="7">
    <source>
        <dbReference type="ARBA" id="ARBA00029745"/>
    </source>
</evidence>
<comment type="function">
    <text evidence="5">Converts molybdopterin precursor Z into molybdopterin. This requires the incorporation of two sulfur atoms into precursor Z to generate a dithiolene group. The sulfur is provided by MoaD.</text>
</comment>
<gene>
    <name evidence="12" type="ORF">CJ014_19280</name>
</gene>
<evidence type="ECO:0000256" key="11">
    <source>
        <dbReference type="ARBA" id="ARBA00049878"/>
    </source>
</evidence>
<comment type="similarity">
    <text evidence="2">Belongs to the MoaE family.</text>
</comment>
<name>A0A2G9WSB9_9HYPH</name>
<evidence type="ECO:0000313" key="13">
    <source>
        <dbReference type="Proteomes" id="UP000231070"/>
    </source>
</evidence>